<proteinExistence type="predicted"/>
<evidence type="ECO:0000259" key="2">
    <source>
        <dbReference type="Pfam" id="PF20906"/>
    </source>
</evidence>
<protein>
    <submittedName>
        <fullName evidence="3">DUF917 domain-containing protein</fullName>
    </submittedName>
</protein>
<dbReference type="InterPro" id="IPR048350">
    <property type="entry name" value="S-Me-THD-like_C"/>
</dbReference>
<dbReference type="InterPro" id="IPR027479">
    <property type="entry name" value="S-Me-THD_N_sf"/>
</dbReference>
<evidence type="ECO:0000259" key="1">
    <source>
        <dbReference type="Pfam" id="PF06032"/>
    </source>
</evidence>
<feature type="domain" description="S-Me-THD N-terminal" evidence="1">
    <location>
        <begin position="11"/>
        <end position="178"/>
    </location>
</feature>
<dbReference type="Pfam" id="PF20906">
    <property type="entry name" value="S-Me-THD_C"/>
    <property type="match status" value="1"/>
</dbReference>
<dbReference type="EMBL" id="QRMS01000001">
    <property type="protein sequence ID" value="RHJ89106.1"/>
    <property type="molecule type" value="Genomic_DNA"/>
</dbReference>
<dbReference type="Pfam" id="PF06032">
    <property type="entry name" value="S-Me-THD_N"/>
    <property type="match status" value="1"/>
</dbReference>
<dbReference type="STRING" id="1776384.GCA_900086585_02339"/>
<evidence type="ECO:0000313" key="3">
    <source>
        <dbReference type="EMBL" id="RHJ89106.1"/>
    </source>
</evidence>
<dbReference type="Proteomes" id="UP000284841">
    <property type="component" value="Unassembled WGS sequence"/>
</dbReference>
<dbReference type="InterPro" id="IPR010318">
    <property type="entry name" value="S-Me-THD_N"/>
</dbReference>
<dbReference type="InterPro" id="IPR024071">
    <property type="entry name" value="S-Me-THD_C_sf"/>
</dbReference>
<feature type="domain" description="S-Me-THD-like C-terminal" evidence="2">
    <location>
        <begin position="187"/>
        <end position="365"/>
    </location>
</feature>
<accession>A0A415E5Q5</accession>
<reference evidence="3 4" key="1">
    <citation type="submission" date="2018-08" db="EMBL/GenBank/DDBJ databases">
        <title>A genome reference for cultivated species of the human gut microbiota.</title>
        <authorList>
            <person name="Zou Y."/>
            <person name="Xue W."/>
            <person name="Luo G."/>
        </authorList>
    </citation>
    <scope>NUCLEOTIDE SEQUENCE [LARGE SCALE GENOMIC DNA]</scope>
    <source>
        <strain evidence="3 4">AM07-24</strain>
    </source>
</reference>
<dbReference type="OrthoDB" id="7441206at2"/>
<dbReference type="RefSeq" id="WP_118333183.1">
    <property type="nucleotide sequence ID" value="NZ_AP025567.1"/>
</dbReference>
<dbReference type="SUPFAM" id="SSF160991">
    <property type="entry name" value="CV3147-like"/>
    <property type="match status" value="1"/>
</dbReference>
<evidence type="ECO:0000313" key="4">
    <source>
        <dbReference type="Proteomes" id="UP000284841"/>
    </source>
</evidence>
<dbReference type="Gene3D" id="3.40.1610.10">
    <property type="entry name" value="CV3147-like domain"/>
    <property type="match status" value="1"/>
</dbReference>
<comment type="caution">
    <text evidence="3">The sequence shown here is derived from an EMBL/GenBank/DDBJ whole genome shotgun (WGS) entry which is preliminary data.</text>
</comment>
<name>A0A415E5Q5_9FIRM</name>
<dbReference type="AlphaFoldDB" id="A0A415E5Q5"/>
<gene>
    <name evidence="3" type="ORF">DW099_00580</name>
</gene>
<keyword evidence="4" id="KW-1185">Reference proteome</keyword>
<sequence>MQEQFCLKNEQDIEDLLKGCAFYGTGGGGEVSAGRTSLLDCLSMGLPMTLLDPDDIKDDALYCCPFFMGSIAPKTAETLAEMESLGYLDRKYYLEEILMGAVRTLEEVSGKAVEGLYIAEPGGSNAGCCMAAAYKMGIPVIDGDPAGRAVPEMTQGLAAIRGMDFLPAAYFDAWGNRNATFQTMHTKAAERIGKFLSEAAYGEMAEAAYLMTGKELKTILVPRTLSKAYQVGRAMRQVEDVLAAAAEAAGGKVVGRGILQNMQTKDQGGYYWGTYEILGDDGRLYKIWFKNENHILWIDGRPAVTSPDLISLIDLEEEEPLLNSHLENGKSVGIAVTPAYDFYHEEKSIESFGPRYFGFDFDYIPFAEAEL</sequence>
<dbReference type="Gene3D" id="2.40.390.10">
    <property type="entry name" value="CV3147-like"/>
    <property type="match status" value="1"/>
</dbReference>
<organism evidence="3 4">
    <name type="scientific">Emergencia timonensis</name>
    <dbReference type="NCBI Taxonomy" id="1776384"/>
    <lineage>
        <taxon>Bacteria</taxon>
        <taxon>Bacillati</taxon>
        <taxon>Bacillota</taxon>
        <taxon>Clostridia</taxon>
        <taxon>Peptostreptococcales</taxon>
        <taxon>Anaerovoracaceae</taxon>
        <taxon>Emergencia</taxon>
    </lineage>
</organism>